<dbReference type="InterPro" id="IPR036291">
    <property type="entry name" value="NAD(P)-bd_dom_sf"/>
</dbReference>
<evidence type="ECO:0000256" key="1">
    <source>
        <dbReference type="ARBA" id="ARBA00006484"/>
    </source>
</evidence>
<keyword evidence="2" id="KW-0521">NADP</keyword>
<dbReference type="PANTHER" id="PTHR43618:SF8">
    <property type="entry name" value="7ALPHA-HYDROXYSTEROID DEHYDROGENASE"/>
    <property type="match status" value="1"/>
</dbReference>
<dbReference type="InterPro" id="IPR002347">
    <property type="entry name" value="SDR_fam"/>
</dbReference>
<evidence type="ECO:0000313" key="4">
    <source>
        <dbReference type="EMBL" id="CBX29200.1"/>
    </source>
</evidence>
<dbReference type="Pfam" id="PF00106">
    <property type="entry name" value="adh_short"/>
    <property type="match status" value="1"/>
</dbReference>
<reference evidence="4" key="1">
    <citation type="journal article" date="2011" name="Environ. Microbiol.">
        <title>Genomic insights into the metabolic potential of the polycyclic aromatic hydrocarbon degrading sulfate-reducing Deltaproteobacterium N47.</title>
        <authorList>
            <person name="Bergmann F."/>
            <person name="Selesi D."/>
            <person name="Weinmaier T."/>
            <person name="Tischler P."/>
            <person name="Rattei T."/>
            <person name="Meckenstock R.U."/>
        </authorList>
    </citation>
    <scope>NUCLEOTIDE SEQUENCE</scope>
</reference>
<comment type="similarity">
    <text evidence="1">Belongs to the short-chain dehydrogenases/reductases (SDR) family.</text>
</comment>
<name>E1YF56_9BACT</name>
<dbReference type="AlphaFoldDB" id="E1YF56"/>
<keyword evidence="3" id="KW-0560">Oxidoreductase</keyword>
<dbReference type="SUPFAM" id="SSF51735">
    <property type="entry name" value="NAD(P)-binding Rossmann-fold domains"/>
    <property type="match status" value="1"/>
</dbReference>
<proteinExistence type="inferred from homology"/>
<sequence length="72" mass="7503">MDLGIKGKLSVVTAGSHGIGRSISEELGRNGCRVVVVARGHNDLESTVSAIKKEGGQATIVDISQTFPCYST</sequence>
<organism evidence="4">
    <name type="scientific">uncultured Desulfobacterium sp</name>
    <dbReference type="NCBI Taxonomy" id="201089"/>
    <lineage>
        <taxon>Bacteria</taxon>
        <taxon>Pseudomonadati</taxon>
        <taxon>Thermodesulfobacteriota</taxon>
        <taxon>Desulfobacteria</taxon>
        <taxon>Desulfobacterales</taxon>
        <taxon>Desulfobacteriaceae</taxon>
        <taxon>Desulfobacterium</taxon>
        <taxon>environmental samples</taxon>
    </lineage>
</organism>
<evidence type="ECO:0000256" key="3">
    <source>
        <dbReference type="ARBA" id="ARBA00023002"/>
    </source>
</evidence>
<dbReference type="EMBL" id="FR695872">
    <property type="protein sequence ID" value="CBX29200.1"/>
    <property type="molecule type" value="Genomic_DNA"/>
</dbReference>
<protein>
    <submittedName>
        <fullName evidence="4">Uncharacterized protein</fullName>
    </submittedName>
</protein>
<dbReference type="InterPro" id="IPR052178">
    <property type="entry name" value="Sec_Metab_Biosynth_SDR"/>
</dbReference>
<dbReference type="GO" id="GO:0016491">
    <property type="term" value="F:oxidoreductase activity"/>
    <property type="evidence" value="ECO:0007669"/>
    <property type="project" value="UniProtKB-KW"/>
</dbReference>
<gene>
    <name evidence="4" type="ORF">N47_J01810</name>
</gene>
<dbReference type="PANTHER" id="PTHR43618">
    <property type="entry name" value="7-ALPHA-HYDROXYSTEROID DEHYDROGENASE"/>
    <property type="match status" value="1"/>
</dbReference>
<evidence type="ECO:0000256" key="2">
    <source>
        <dbReference type="ARBA" id="ARBA00022857"/>
    </source>
</evidence>
<accession>E1YF56</accession>
<dbReference type="Gene3D" id="3.40.50.720">
    <property type="entry name" value="NAD(P)-binding Rossmann-like Domain"/>
    <property type="match status" value="1"/>
</dbReference>